<organism evidence="8 9">
    <name type="scientific">Nocardioides gansuensis</name>
    <dbReference type="NCBI Taxonomy" id="2138300"/>
    <lineage>
        <taxon>Bacteria</taxon>
        <taxon>Bacillati</taxon>
        <taxon>Actinomycetota</taxon>
        <taxon>Actinomycetes</taxon>
        <taxon>Propionibacteriales</taxon>
        <taxon>Nocardioidaceae</taxon>
        <taxon>Nocardioides</taxon>
    </lineage>
</organism>
<dbReference type="Pfam" id="PF08534">
    <property type="entry name" value="Redoxin"/>
    <property type="match status" value="1"/>
</dbReference>
<protein>
    <submittedName>
        <fullName evidence="8">TlpA family protein disulfide reductase</fullName>
    </submittedName>
</protein>
<keyword evidence="9" id="KW-1185">Reference proteome</keyword>
<dbReference type="GO" id="GO:0017004">
    <property type="term" value="P:cytochrome complex assembly"/>
    <property type="evidence" value="ECO:0007669"/>
    <property type="project" value="UniProtKB-KW"/>
</dbReference>
<name>A0A2T8FA81_9ACTN</name>
<dbReference type="SUPFAM" id="SSF52833">
    <property type="entry name" value="Thioredoxin-like"/>
    <property type="match status" value="1"/>
</dbReference>
<keyword evidence="5" id="KW-0676">Redox-active center</keyword>
<evidence type="ECO:0000256" key="2">
    <source>
        <dbReference type="ARBA" id="ARBA00022748"/>
    </source>
</evidence>
<dbReference type="OrthoDB" id="9796554at2"/>
<proteinExistence type="predicted"/>
<dbReference type="AlphaFoldDB" id="A0A2T8FA81"/>
<dbReference type="PANTHER" id="PTHR42852">
    <property type="entry name" value="THIOL:DISULFIDE INTERCHANGE PROTEIN DSBE"/>
    <property type="match status" value="1"/>
</dbReference>
<sequence length="189" mass="19910">MTTSRPTSFLACLVLLVALVSGCTSLSGTGDKGYITGDGQVSLVPVEERGEPVSISGETLDGEQLSLDELRGKVVVVNVWWSACPPCRAEQPELNEVAEEVAGSAEFVGLNIRDLSPDAPQAYARSFEVPYPSIYDPDSRHLLALGLTARTIPATLVLDAEGRITATVRGRVPSKGTLADLIEDAAADA</sequence>
<dbReference type="InterPro" id="IPR013766">
    <property type="entry name" value="Thioredoxin_domain"/>
</dbReference>
<evidence type="ECO:0000256" key="6">
    <source>
        <dbReference type="SAM" id="SignalP"/>
    </source>
</evidence>
<dbReference type="Gene3D" id="3.40.30.10">
    <property type="entry name" value="Glutaredoxin"/>
    <property type="match status" value="1"/>
</dbReference>
<keyword evidence="6" id="KW-0732">Signal</keyword>
<dbReference type="PROSITE" id="PS51352">
    <property type="entry name" value="THIOREDOXIN_2"/>
    <property type="match status" value="1"/>
</dbReference>
<evidence type="ECO:0000256" key="4">
    <source>
        <dbReference type="ARBA" id="ARBA00023157"/>
    </source>
</evidence>
<feature type="signal peptide" evidence="6">
    <location>
        <begin position="1"/>
        <end position="26"/>
    </location>
</feature>
<dbReference type="Proteomes" id="UP000246018">
    <property type="component" value="Unassembled WGS sequence"/>
</dbReference>
<comment type="subcellular location">
    <subcellularLocation>
        <location evidence="1">Cell envelope</location>
    </subcellularLocation>
</comment>
<evidence type="ECO:0000259" key="7">
    <source>
        <dbReference type="PROSITE" id="PS51352"/>
    </source>
</evidence>
<evidence type="ECO:0000313" key="8">
    <source>
        <dbReference type="EMBL" id="PVG82590.1"/>
    </source>
</evidence>
<dbReference type="CDD" id="cd02966">
    <property type="entry name" value="TlpA_like_family"/>
    <property type="match status" value="1"/>
</dbReference>
<dbReference type="PROSITE" id="PS51257">
    <property type="entry name" value="PROKAR_LIPOPROTEIN"/>
    <property type="match status" value="1"/>
</dbReference>
<evidence type="ECO:0000256" key="3">
    <source>
        <dbReference type="ARBA" id="ARBA00022968"/>
    </source>
</evidence>
<dbReference type="EMBL" id="QDGZ01000005">
    <property type="protein sequence ID" value="PVG82590.1"/>
    <property type="molecule type" value="Genomic_DNA"/>
</dbReference>
<keyword evidence="3" id="KW-0735">Signal-anchor</keyword>
<dbReference type="GO" id="GO:0016491">
    <property type="term" value="F:oxidoreductase activity"/>
    <property type="evidence" value="ECO:0007669"/>
    <property type="project" value="InterPro"/>
</dbReference>
<dbReference type="InterPro" id="IPR013740">
    <property type="entry name" value="Redoxin"/>
</dbReference>
<evidence type="ECO:0000313" key="9">
    <source>
        <dbReference type="Proteomes" id="UP000246018"/>
    </source>
</evidence>
<keyword evidence="4" id="KW-1015">Disulfide bond</keyword>
<evidence type="ECO:0000256" key="5">
    <source>
        <dbReference type="ARBA" id="ARBA00023284"/>
    </source>
</evidence>
<keyword evidence="3" id="KW-0812">Transmembrane</keyword>
<accession>A0A2T8FA81</accession>
<feature type="domain" description="Thioredoxin" evidence="7">
    <location>
        <begin position="44"/>
        <end position="189"/>
    </location>
</feature>
<gene>
    <name evidence="8" type="ORF">DDE18_13740</name>
</gene>
<dbReference type="InterPro" id="IPR050553">
    <property type="entry name" value="Thioredoxin_ResA/DsbE_sf"/>
</dbReference>
<keyword evidence="2" id="KW-0201">Cytochrome c-type biogenesis</keyword>
<dbReference type="PANTHER" id="PTHR42852:SF6">
    <property type="entry name" value="THIOL:DISULFIDE INTERCHANGE PROTEIN DSBE"/>
    <property type="match status" value="1"/>
</dbReference>
<dbReference type="GO" id="GO:0030313">
    <property type="term" value="C:cell envelope"/>
    <property type="evidence" value="ECO:0007669"/>
    <property type="project" value="UniProtKB-SubCell"/>
</dbReference>
<evidence type="ECO:0000256" key="1">
    <source>
        <dbReference type="ARBA" id="ARBA00004196"/>
    </source>
</evidence>
<feature type="chain" id="PRO_5039256826" evidence="6">
    <location>
        <begin position="27"/>
        <end position="189"/>
    </location>
</feature>
<comment type="caution">
    <text evidence="8">The sequence shown here is derived from an EMBL/GenBank/DDBJ whole genome shotgun (WGS) entry which is preliminary data.</text>
</comment>
<dbReference type="InterPro" id="IPR036249">
    <property type="entry name" value="Thioredoxin-like_sf"/>
</dbReference>
<reference evidence="8 9" key="1">
    <citation type="submission" date="2018-04" db="EMBL/GenBank/DDBJ databases">
        <title>Genome of Nocardioides gansuensis WSJ-1.</title>
        <authorList>
            <person name="Wu S."/>
            <person name="Wang G."/>
        </authorList>
    </citation>
    <scope>NUCLEOTIDE SEQUENCE [LARGE SCALE GENOMIC DNA]</scope>
    <source>
        <strain evidence="8 9">WSJ-1</strain>
    </source>
</reference>